<dbReference type="Proteomes" id="UP001479520">
    <property type="component" value="Chromosome"/>
</dbReference>
<accession>A0ABZ2XHI1</accession>
<name>A0ABZ2XHI1_9RHOO</name>
<proteinExistence type="predicted"/>
<protein>
    <submittedName>
        <fullName evidence="1">Uncharacterized protein</fullName>
    </submittedName>
</protein>
<gene>
    <name evidence="1" type="ORF">AADV58_12340</name>
</gene>
<reference evidence="1 2" key="1">
    <citation type="submission" date="2024-04" db="EMBL/GenBank/DDBJ databases">
        <title>Dissimilatory iodate-reducing microorganisms contribute to the enrichment of iodine in groundwater.</title>
        <authorList>
            <person name="Jiang Z."/>
        </authorList>
    </citation>
    <scope>NUCLEOTIDE SEQUENCE [LARGE SCALE GENOMIC DNA]</scope>
    <source>
        <strain evidence="1 2">NCP973</strain>
    </source>
</reference>
<keyword evidence="2" id="KW-1185">Reference proteome</keyword>
<dbReference type="EMBL" id="CP151406">
    <property type="protein sequence ID" value="WZJ20736.1"/>
    <property type="molecule type" value="Genomic_DNA"/>
</dbReference>
<evidence type="ECO:0000313" key="2">
    <source>
        <dbReference type="Proteomes" id="UP001479520"/>
    </source>
</evidence>
<organism evidence="1 2">
    <name type="scientific">Azonexus hydrophilus</name>
    <dbReference type="NCBI Taxonomy" id="418702"/>
    <lineage>
        <taxon>Bacteria</taxon>
        <taxon>Pseudomonadati</taxon>
        <taxon>Pseudomonadota</taxon>
        <taxon>Betaproteobacteria</taxon>
        <taxon>Rhodocyclales</taxon>
        <taxon>Azonexaceae</taxon>
        <taxon>Azonexus</taxon>
    </lineage>
</organism>
<dbReference type="RefSeq" id="WP_169720497.1">
    <property type="nucleotide sequence ID" value="NZ_CALFBA010000167.1"/>
</dbReference>
<sequence>MKQLQKWFDLIAGISEEEQRKLAIAHAIFGQRGPDLSGLSRPACWRRSSHVQLNRR</sequence>
<evidence type="ECO:0000313" key="1">
    <source>
        <dbReference type="EMBL" id="WZJ20736.1"/>
    </source>
</evidence>